<dbReference type="AlphaFoldDB" id="A0A4Q0YR35"/>
<sequence length="291" mass="32177">MDIYQKLTNKKSFSEYLTLCALGNIEAVHIHHPKASAIVSLFGGHVLSYRPAREKDLIWMSSRADFSGKKALRGGIPVCWPWFGKFRAPGHGFARTSHWSIAEFTESPQYVSLSLSLKSSEETLKIWPFEFQTTLKIEISDAMKVSLEGTNTDSKAWDMGGALHTYLSVSDISSTSVSGVGNEFIDGTNGNEVKPSSGTLSFDEETDQVFLRPENRVIINDASASRRITVDNTGNNCVVVWNPWKTLSSSMADMSDDGFRTMVCVESADYNSSLTLQPDQSHAITTEISLR</sequence>
<dbReference type="Pfam" id="PF01263">
    <property type="entry name" value="Aldose_epim"/>
    <property type="match status" value="1"/>
</dbReference>
<keyword evidence="7" id="KW-1185">Reference proteome</keyword>
<evidence type="ECO:0000256" key="3">
    <source>
        <dbReference type="ARBA" id="ARBA00023235"/>
    </source>
</evidence>
<dbReference type="InterPro" id="IPR008183">
    <property type="entry name" value="Aldose_1/G6P_1-epimerase"/>
</dbReference>
<reference evidence="6 7" key="1">
    <citation type="submission" date="2017-10" db="EMBL/GenBank/DDBJ databases">
        <title>Nyctiphanis sp. nov., isolated from the stomach of the euphausiid Nyctiphanes simplex (Hansen, 1911) in the Gulf of California.</title>
        <authorList>
            <person name="Gomez-Gil B."/>
            <person name="Aguilar-Mendez M."/>
            <person name="Lopez-Cortes A."/>
            <person name="Gomez-Gutierrez J."/>
            <person name="Roque A."/>
            <person name="Lang E."/>
            <person name="Gonzalez-Castillo A."/>
        </authorList>
    </citation>
    <scope>NUCLEOTIDE SEQUENCE [LARGE SCALE GENOMIC DNA]</scope>
    <source>
        <strain evidence="6 7">CAIM 600</strain>
    </source>
</reference>
<dbReference type="Gene3D" id="2.70.98.10">
    <property type="match status" value="1"/>
</dbReference>
<evidence type="ECO:0000313" key="7">
    <source>
        <dbReference type="Proteomes" id="UP000290287"/>
    </source>
</evidence>
<dbReference type="PANTHER" id="PTHR11122">
    <property type="entry name" value="APOSPORY-ASSOCIATED PROTEIN C-RELATED"/>
    <property type="match status" value="1"/>
</dbReference>
<dbReference type="PIRSF" id="PIRSF016020">
    <property type="entry name" value="PHexose_mutarotase"/>
    <property type="match status" value="1"/>
</dbReference>
<dbReference type="GO" id="GO:0030246">
    <property type="term" value="F:carbohydrate binding"/>
    <property type="evidence" value="ECO:0007669"/>
    <property type="project" value="UniProtKB-UniRule"/>
</dbReference>
<dbReference type="PANTHER" id="PTHR11122:SF13">
    <property type="entry name" value="GLUCOSE-6-PHOSPHATE 1-EPIMERASE"/>
    <property type="match status" value="1"/>
</dbReference>
<dbReference type="OrthoDB" id="9790727at2"/>
<organism evidence="6 7">
    <name type="scientific">Veronia nyctiphanis</name>
    <dbReference type="NCBI Taxonomy" id="1278244"/>
    <lineage>
        <taxon>Bacteria</taxon>
        <taxon>Pseudomonadati</taxon>
        <taxon>Pseudomonadota</taxon>
        <taxon>Gammaproteobacteria</taxon>
        <taxon>Vibrionales</taxon>
        <taxon>Vibrionaceae</taxon>
        <taxon>Veronia</taxon>
    </lineage>
</organism>
<feature type="active site" evidence="5">
    <location>
        <position position="164"/>
    </location>
</feature>
<protein>
    <recommendedName>
        <fullName evidence="4">Putative glucose-6-phosphate 1-epimerase</fullName>
        <ecNumber evidence="4">5.1.3.15</ecNumber>
    </recommendedName>
</protein>
<dbReference type="EC" id="5.1.3.15" evidence="4"/>
<gene>
    <name evidence="6" type="ORF">CS022_08855</name>
</gene>
<dbReference type="GO" id="GO:0005975">
    <property type="term" value="P:carbohydrate metabolic process"/>
    <property type="evidence" value="ECO:0007669"/>
    <property type="project" value="InterPro"/>
</dbReference>
<evidence type="ECO:0000256" key="4">
    <source>
        <dbReference type="PIRNR" id="PIRNR016020"/>
    </source>
</evidence>
<dbReference type="InterPro" id="IPR011013">
    <property type="entry name" value="Gal_mutarotase_sf_dom"/>
</dbReference>
<comment type="similarity">
    <text evidence="2 4">Belongs to the glucose-6-phosphate 1-epimerase family.</text>
</comment>
<comment type="catalytic activity">
    <reaction evidence="1">
        <text>alpha-D-glucose 6-phosphate = beta-D-glucose 6-phosphate</text>
        <dbReference type="Rhea" id="RHEA:16249"/>
        <dbReference type="ChEBI" id="CHEBI:58225"/>
        <dbReference type="ChEBI" id="CHEBI:58247"/>
        <dbReference type="EC" id="5.1.3.15"/>
    </reaction>
</comment>
<keyword evidence="3 4" id="KW-0413">Isomerase</keyword>
<evidence type="ECO:0000256" key="5">
    <source>
        <dbReference type="PIRSR" id="PIRSR016020-1"/>
    </source>
</evidence>
<dbReference type="InterPro" id="IPR014718">
    <property type="entry name" value="GH-type_carb-bd"/>
</dbReference>
<dbReference type="Proteomes" id="UP000290287">
    <property type="component" value="Unassembled WGS sequence"/>
</dbReference>
<proteinExistence type="inferred from homology"/>
<name>A0A4Q0YR35_9GAMM</name>
<evidence type="ECO:0000313" key="6">
    <source>
        <dbReference type="EMBL" id="RXJ73627.1"/>
    </source>
</evidence>
<accession>A0A4Q0YR35</accession>
<dbReference type="EMBL" id="PEIB01000008">
    <property type="protein sequence ID" value="RXJ73627.1"/>
    <property type="molecule type" value="Genomic_DNA"/>
</dbReference>
<evidence type="ECO:0000256" key="1">
    <source>
        <dbReference type="ARBA" id="ARBA00001096"/>
    </source>
</evidence>
<feature type="active site" evidence="5">
    <location>
        <position position="266"/>
    </location>
</feature>
<dbReference type="InterPro" id="IPR025532">
    <property type="entry name" value="G6P_1-epimerase"/>
</dbReference>
<dbReference type="GO" id="GO:0047938">
    <property type="term" value="F:glucose-6-phosphate 1-epimerase activity"/>
    <property type="evidence" value="ECO:0007669"/>
    <property type="project" value="UniProtKB-UniRule"/>
</dbReference>
<dbReference type="SUPFAM" id="SSF74650">
    <property type="entry name" value="Galactose mutarotase-like"/>
    <property type="match status" value="1"/>
</dbReference>
<evidence type="ECO:0000256" key="2">
    <source>
        <dbReference type="ARBA" id="ARBA00005866"/>
    </source>
</evidence>
<dbReference type="CDD" id="cd09020">
    <property type="entry name" value="D-hex-6-P-epi_like"/>
    <property type="match status" value="1"/>
</dbReference>
<comment type="caution">
    <text evidence="6">The sequence shown here is derived from an EMBL/GenBank/DDBJ whole genome shotgun (WGS) entry which is preliminary data.</text>
</comment>